<dbReference type="PANTHER" id="PTHR31984:SF17">
    <property type="entry name" value="TRANSCRIPTIONAL REGULATOR"/>
    <property type="match status" value="1"/>
</dbReference>
<evidence type="ECO:0000256" key="1">
    <source>
        <dbReference type="PROSITE-ProRule" id="PRU00023"/>
    </source>
</evidence>
<dbReference type="AlphaFoldDB" id="A0A0M0JKQ9"/>
<dbReference type="Gene3D" id="1.25.40.20">
    <property type="entry name" value="Ankyrin repeat-containing domain"/>
    <property type="match status" value="1"/>
</dbReference>
<gene>
    <name evidence="3" type="ORF">Ctob_008106</name>
</gene>
<organism evidence="3 4">
    <name type="scientific">Chrysochromulina tobinii</name>
    <dbReference type="NCBI Taxonomy" id="1460289"/>
    <lineage>
        <taxon>Eukaryota</taxon>
        <taxon>Haptista</taxon>
        <taxon>Haptophyta</taxon>
        <taxon>Prymnesiophyceae</taxon>
        <taxon>Prymnesiales</taxon>
        <taxon>Chrysochromulinaceae</taxon>
        <taxon>Chrysochromulina</taxon>
    </lineage>
</organism>
<comment type="caution">
    <text evidence="3">The sequence shown here is derived from an EMBL/GenBank/DDBJ whole genome shotgun (WGS) entry which is preliminary data.</text>
</comment>
<dbReference type="SMART" id="SM00248">
    <property type="entry name" value="ANK"/>
    <property type="match status" value="2"/>
</dbReference>
<accession>A0A0M0JKQ9</accession>
<dbReference type="PROSITE" id="PS50088">
    <property type="entry name" value="ANK_REPEAT"/>
    <property type="match status" value="1"/>
</dbReference>
<dbReference type="InterPro" id="IPR036770">
    <property type="entry name" value="Ankyrin_rpt-contain_sf"/>
</dbReference>
<proteinExistence type="predicted"/>
<dbReference type="InterPro" id="IPR002110">
    <property type="entry name" value="Ankyrin_rpt"/>
</dbReference>
<keyword evidence="1" id="KW-0040">ANK repeat</keyword>
<protein>
    <submittedName>
        <fullName evidence="3">Uncharacterized protein</fullName>
    </submittedName>
</protein>
<name>A0A0M0JKQ9_9EUKA</name>
<feature type="region of interest" description="Disordered" evidence="2">
    <location>
        <begin position="192"/>
        <end position="211"/>
    </location>
</feature>
<dbReference type="Proteomes" id="UP000037460">
    <property type="component" value="Unassembled WGS sequence"/>
</dbReference>
<dbReference type="Gene3D" id="3.40.1740.10">
    <property type="entry name" value="VC0467-like"/>
    <property type="match status" value="1"/>
</dbReference>
<evidence type="ECO:0000256" key="2">
    <source>
        <dbReference type="SAM" id="MobiDB-lite"/>
    </source>
</evidence>
<dbReference type="PANTHER" id="PTHR31984">
    <property type="entry name" value="TRANSPORTER, PUTATIVE (DUF179)-RELATED"/>
    <property type="match status" value="1"/>
</dbReference>
<evidence type="ECO:0000313" key="3">
    <source>
        <dbReference type="EMBL" id="KOO27055.1"/>
    </source>
</evidence>
<evidence type="ECO:0000313" key="4">
    <source>
        <dbReference type="Proteomes" id="UP000037460"/>
    </source>
</evidence>
<dbReference type="EMBL" id="JWZX01002770">
    <property type="protein sequence ID" value="KOO27055.1"/>
    <property type="molecule type" value="Genomic_DNA"/>
</dbReference>
<feature type="repeat" description="ANK" evidence="1">
    <location>
        <begin position="254"/>
        <end position="286"/>
    </location>
</feature>
<dbReference type="Pfam" id="PF00023">
    <property type="entry name" value="Ank"/>
    <property type="match status" value="1"/>
</dbReference>
<dbReference type="SUPFAM" id="SSF48403">
    <property type="entry name" value="Ankyrin repeat"/>
    <property type="match status" value="1"/>
</dbReference>
<dbReference type="OrthoDB" id="272750at2759"/>
<dbReference type="PROSITE" id="PS50297">
    <property type="entry name" value="ANK_REP_REGION"/>
    <property type="match status" value="1"/>
</dbReference>
<sequence>MAEGIQEMYAYGTTTPPHCRDREETGVIRPGAHVRIVGLESRVDLNGTNGVVLNYSYDKARWAVQTTQEAVRVKPSNIRVDYKQPAGVPTAKSYLKKITPPGMQFTPQMPPILFGDDFKIEKPDLEAEARSVRMQVLKCGLHEAGASTNGDLDSLPADLRAALRAEMACQSAKDGSPKAVSSPQSVTAWLGEEGAKDKGDESDDADDEDSEVTAKEMYTMALRGNLPCIRMLLKAGCSVDAALSGPPRGMKFMGGSTALHAACIEGHLDVLEALIGAGSAQGESESAIGRWLQDGTIQDPMALAFAWKTSSSMCNRALGGMRSASRMAVPSVHERTLWKQQCAALEIRGRVCLVLSTSGEEPNDNASEEPAGATGLVLNKAVRTSGLTPELARRMLVGQGPEAAARTAEVTDATIVRVGNMLLEAFGDCPCYWGGPDAQQEPGCIVHGIAPEAVNLPGSQEIGAGTRVYRAQGVAALEAASRAVLLGHAQPLDFRLTLGQTRLSRDAVQGEWLPVACSRPLVLKHSASLPKPLWHEVMQLCGGECAEISRLVLDEENGGKVTDGKFQA</sequence>
<feature type="compositionally biased region" description="Acidic residues" evidence="2">
    <location>
        <begin position="200"/>
        <end position="211"/>
    </location>
</feature>
<dbReference type="InterPro" id="IPR003774">
    <property type="entry name" value="AlgH-like"/>
</dbReference>
<dbReference type="SUPFAM" id="SSF143456">
    <property type="entry name" value="VC0467-like"/>
    <property type="match status" value="1"/>
</dbReference>
<reference evidence="4" key="1">
    <citation type="journal article" date="2015" name="PLoS Genet.">
        <title>Genome Sequence and Transcriptome Analyses of Chrysochromulina tobin: Metabolic Tools for Enhanced Algal Fitness in the Prominent Order Prymnesiales (Haptophyceae).</title>
        <authorList>
            <person name="Hovde B.T."/>
            <person name="Deodato C.R."/>
            <person name="Hunsperger H.M."/>
            <person name="Ryken S.A."/>
            <person name="Yost W."/>
            <person name="Jha R.K."/>
            <person name="Patterson J."/>
            <person name="Monnat R.J. Jr."/>
            <person name="Barlow S.B."/>
            <person name="Starkenburg S.R."/>
            <person name="Cattolico R.A."/>
        </authorList>
    </citation>
    <scope>NUCLEOTIDE SEQUENCE</scope>
    <source>
        <strain evidence="4">CCMP291</strain>
    </source>
</reference>
<keyword evidence="4" id="KW-1185">Reference proteome</keyword>
<dbReference type="Pfam" id="PF02622">
    <property type="entry name" value="DUF179"/>
    <property type="match status" value="1"/>
</dbReference>